<keyword evidence="6 11" id="KW-0808">Transferase</keyword>
<dbReference type="Gene3D" id="3.70.10.10">
    <property type="match status" value="1"/>
</dbReference>
<comment type="similarity">
    <text evidence="3 11">Belongs to the beta sliding clamp family.</text>
</comment>
<dbReference type="InterPro" id="IPR022634">
    <property type="entry name" value="DNA_polIII_beta_N"/>
</dbReference>
<dbReference type="CDD" id="cd00140">
    <property type="entry name" value="beta_clamp"/>
    <property type="match status" value="1"/>
</dbReference>
<dbReference type="GO" id="GO:0009360">
    <property type="term" value="C:DNA polymerase III complex"/>
    <property type="evidence" value="ECO:0007669"/>
    <property type="project" value="InterPro"/>
</dbReference>
<evidence type="ECO:0000256" key="1">
    <source>
        <dbReference type="ARBA" id="ARBA00002266"/>
    </source>
</evidence>
<sequence length="379" mass="42677">MNFSIEREILLENLNVISRGLPAKSPMPILTGIKLEVTDQDLYMTSSNTDISVETYINDRSLVVEKPGKTVVPGRFFIDIIRKINSRRVDFSLVEDKILVIKADRGEYKLHIMDPLDYPNIDFVSLQNPLVIPALRIKNLIRQTVFACATSEKKPILTGVHLKLTAGKLTAIATDSFRLSQTQLDIEDYNDFNITVPQKALRELDKALDGINDSISFYFSVNKLLVKFKNVLFQTRLLDGNYPDTSKLIPSHFPIVVKFNKDELLEAVERVSLLSPRDKQSDREITYSIIKMTIGKDHSIVISTNNASVGDAYEELIPTETQISSPLIIGFSSRYLVEALSSFDSAEVALNFSEGVRPFVIDGEKDAHLIQLILPVRMD</sequence>
<evidence type="ECO:0000256" key="7">
    <source>
        <dbReference type="ARBA" id="ARBA00022695"/>
    </source>
</evidence>
<reference evidence="15" key="2">
    <citation type="journal article" date="2021" name="PeerJ">
        <title>Extensive microbial diversity within the chicken gut microbiome revealed by metagenomics and culture.</title>
        <authorList>
            <person name="Gilroy R."/>
            <person name="Ravi A."/>
            <person name="Getino M."/>
            <person name="Pursley I."/>
            <person name="Horton D.L."/>
            <person name="Alikhan N.F."/>
            <person name="Baker D."/>
            <person name="Gharbi K."/>
            <person name="Hall N."/>
            <person name="Watson M."/>
            <person name="Adriaenssens E.M."/>
            <person name="Foster-Nyarko E."/>
            <person name="Jarju S."/>
            <person name="Secka A."/>
            <person name="Antonio M."/>
            <person name="Oren A."/>
            <person name="Chaudhuri R.R."/>
            <person name="La Ragione R."/>
            <person name="Hildebrand F."/>
            <person name="Pallen M.J."/>
        </authorList>
    </citation>
    <scope>NUCLEOTIDE SEQUENCE</scope>
    <source>
        <strain evidence="15">ChiW17-6978</strain>
    </source>
</reference>
<protein>
    <recommendedName>
        <fullName evidence="11">Beta sliding clamp</fullName>
    </recommendedName>
</protein>
<evidence type="ECO:0000313" key="16">
    <source>
        <dbReference type="Proteomes" id="UP000886758"/>
    </source>
</evidence>
<dbReference type="GO" id="GO:0003677">
    <property type="term" value="F:DNA binding"/>
    <property type="evidence" value="ECO:0007669"/>
    <property type="project" value="UniProtKB-UniRule"/>
</dbReference>
<dbReference type="InterPro" id="IPR001001">
    <property type="entry name" value="DNA_polIII_beta"/>
</dbReference>
<dbReference type="NCBIfam" id="TIGR00663">
    <property type="entry name" value="dnan"/>
    <property type="match status" value="1"/>
</dbReference>
<dbReference type="InterPro" id="IPR046938">
    <property type="entry name" value="DNA_clamp_sf"/>
</dbReference>
<feature type="domain" description="DNA polymerase III beta sliding clamp N-terminal" evidence="12">
    <location>
        <begin position="1"/>
        <end position="122"/>
    </location>
</feature>
<dbReference type="PANTHER" id="PTHR30478">
    <property type="entry name" value="DNA POLYMERASE III SUBUNIT BETA"/>
    <property type="match status" value="1"/>
</dbReference>
<evidence type="ECO:0000259" key="13">
    <source>
        <dbReference type="Pfam" id="PF02767"/>
    </source>
</evidence>
<proteinExistence type="inferred from homology"/>
<evidence type="ECO:0000256" key="9">
    <source>
        <dbReference type="ARBA" id="ARBA00022932"/>
    </source>
</evidence>
<evidence type="ECO:0000256" key="4">
    <source>
        <dbReference type="ARBA" id="ARBA00011400"/>
    </source>
</evidence>
<comment type="caution">
    <text evidence="15">The sequence shown here is derived from an EMBL/GenBank/DDBJ whole genome shotgun (WGS) entry which is preliminary data.</text>
</comment>
<dbReference type="EMBL" id="DVLF01000028">
    <property type="protein sequence ID" value="HIT49536.1"/>
    <property type="molecule type" value="Genomic_DNA"/>
</dbReference>
<name>A0A9D1GRB6_9MOLU</name>
<evidence type="ECO:0000256" key="6">
    <source>
        <dbReference type="ARBA" id="ARBA00022679"/>
    </source>
</evidence>
<feature type="domain" description="DNA polymerase III beta sliding clamp central" evidence="13">
    <location>
        <begin position="134"/>
        <end position="244"/>
    </location>
</feature>
<gene>
    <name evidence="15" type="primary">dnaN</name>
    <name evidence="15" type="ORF">IAD46_00770</name>
</gene>
<comment type="function">
    <text evidence="1 11">Confers DNA tethering and processivity to DNA polymerases and other proteins. Acts as a clamp, forming a ring around DNA (a reaction catalyzed by the clamp-loading complex) which diffuses in an ATP-independent manner freely and bidirectionally along dsDNA. Initially characterized for its ability to contact the catalytic subunit of DNA polymerase III (Pol III), a complex, multichain enzyme responsible for most of the replicative synthesis in bacteria; Pol III exhibits 3'-5' exonuclease proofreading activity. The beta chain is required for initiation of replication as well as for processivity of DNA replication.</text>
</comment>
<dbReference type="SUPFAM" id="SSF55979">
    <property type="entry name" value="DNA clamp"/>
    <property type="match status" value="3"/>
</dbReference>
<dbReference type="PIRSF" id="PIRSF000804">
    <property type="entry name" value="DNA_pol_III_b"/>
    <property type="match status" value="1"/>
</dbReference>
<dbReference type="Pfam" id="PF02767">
    <property type="entry name" value="DNA_pol3_beta_2"/>
    <property type="match status" value="1"/>
</dbReference>
<evidence type="ECO:0000313" key="15">
    <source>
        <dbReference type="EMBL" id="HIT49536.1"/>
    </source>
</evidence>
<dbReference type="PANTHER" id="PTHR30478:SF0">
    <property type="entry name" value="BETA SLIDING CLAMP"/>
    <property type="match status" value="1"/>
</dbReference>
<dbReference type="GO" id="GO:0006271">
    <property type="term" value="P:DNA strand elongation involved in DNA replication"/>
    <property type="evidence" value="ECO:0007669"/>
    <property type="project" value="TreeGrafter"/>
</dbReference>
<evidence type="ECO:0000259" key="12">
    <source>
        <dbReference type="Pfam" id="PF00712"/>
    </source>
</evidence>
<feature type="domain" description="DNA polymerase III beta sliding clamp C-terminal" evidence="14">
    <location>
        <begin position="247"/>
        <end position="377"/>
    </location>
</feature>
<dbReference type="GO" id="GO:0008408">
    <property type="term" value="F:3'-5' exonuclease activity"/>
    <property type="evidence" value="ECO:0007669"/>
    <property type="project" value="InterPro"/>
</dbReference>
<dbReference type="SMART" id="SM00480">
    <property type="entry name" value="POL3Bc"/>
    <property type="match status" value="1"/>
</dbReference>
<dbReference type="GO" id="GO:0003887">
    <property type="term" value="F:DNA-directed DNA polymerase activity"/>
    <property type="evidence" value="ECO:0007669"/>
    <property type="project" value="UniProtKB-UniRule"/>
</dbReference>
<keyword evidence="9 11" id="KW-0239">DNA-directed DNA polymerase</keyword>
<comment type="subcellular location">
    <subcellularLocation>
        <location evidence="2 11">Cytoplasm</location>
    </subcellularLocation>
</comment>
<evidence type="ECO:0000256" key="10">
    <source>
        <dbReference type="ARBA" id="ARBA00023125"/>
    </source>
</evidence>
<dbReference type="Gene3D" id="3.10.150.10">
    <property type="entry name" value="DNA Polymerase III, subunit A, domain 2"/>
    <property type="match status" value="1"/>
</dbReference>
<dbReference type="GO" id="GO:0005737">
    <property type="term" value="C:cytoplasm"/>
    <property type="evidence" value="ECO:0007669"/>
    <property type="project" value="UniProtKB-SubCell"/>
</dbReference>
<evidence type="ECO:0000256" key="8">
    <source>
        <dbReference type="ARBA" id="ARBA00022705"/>
    </source>
</evidence>
<accession>A0A9D1GRB6</accession>
<evidence type="ECO:0000256" key="5">
    <source>
        <dbReference type="ARBA" id="ARBA00022490"/>
    </source>
</evidence>
<evidence type="ECO:0000259" key="14">
    <source>
        <dbReference type="Pfam" id="PF02768"/>
    </source>
</evidence>
<evidence type="ECO:0000256" key="3">
    <source>
        <dbReference type="ARBA" id="ARBA00010752"/>
    </source>
</evidence>
<reference evidence="15" key="1">
    <citation type="submission" date="2020-10" db="EMBL/GenBank/DDBJ databases">
        <authorList>
            <person name="Gilroy R."/>
        </authorList>
    </citation>
    <scope>NUCLEOTIDE SEQUENCE</scope>
    <source>
        <strain evidence="15">ChiW17-6978</strain>
    </source>
</reference>
<dbReference type="AlphaFoldDB" id="A0A9D1GRB6"/>
<dbReference type="Proteomes" id="UP000886758">
    <property type="component" value="Unassembled WGS sequence"/>
</dbReference>
<keyword evidence="8 11" id="KW-0235">DNA replication</keyword>
<dbReference type="InterPro" id="IPR022637">
    <property type="entry name" value="DNA_polIII_beta_cen"/>
</dbReference>
<keyword evidence="7 11" id="KW-0548">Nucleotidyltransferase</keyword>
<dbReference type="Pfam" id="PF00712">
    <property type="entry name" value="DNA_pol3_beta"/>
    <property type="match status" value="1"/>
</dbReference>
<evidence type="ECO:0000256" key="2">
    <source>
        <dbReference type="ARBA" id="ARBA00004496"/>
    </source>
</evidence>
<dbReference type="InterPro" id="IPR022635">
    <property type="entry name" value="DNA_polIII_beta_C"/>
</dbReference>
<dbReference type="Pfam" id="PF02768">
    <property type="entry name" value="DNA_pol3_beta_3"/>
    <property type="match status" value="1"/>
</dbReference>
<keyword evidence="5 11" id="KW-0963">Cytoplasm</keyword>
<comment type="subunit">
    <text evidence="4">Forms a ring-shaped head-to-tail homodimer around DNA which binds and tethers DNA polymerases and other proteins to the DNA. The DNA replisome complex has a single clamp-loading complex (3 tau and 1 each of delta, delta', psi and chi subunits) which binds 3 Pol III cores (1 core on the leading strand and 2 on the lagging strand) each with a beta sliding clamp dimer. Additional proteins in the replisome are other copies of gamma, psi and chi, Ssb, DNA helicase and RNA primase.</text>
</comment>
<organism evidence="15 16">
    <name type="scientific">Candidatus Pelethenecus faecipullorum</name>
    <dbReference type="NCBI Taxonomy" id="2840900"/>
    <lineage>
        <taxon>Bacteria</taxon>
        <taxon>Bacillati</taxon>
        <taxon>Mycoplasmatota</taxon>
        <taxon>Mollicutes</taxon>
        <taxon>Candidatus Pelethenecus</taxon>
    </lineage>
</organism>
<evidence type="ECO:0000256" key="11">
    <source>
        <dbReference type="PIRNR" id="PIRNR000804"/>
    </source>
</evidence>
<keyword evidence="10" id="KW-0238">DNA-binding</keyword>